<feature type="binding site" evidence="8">
    <location>
        <position position="455"/>
    </location>
    <ligand>
        <name>meso-2,6-diaminopimelate</name>
        <dbReference type="ChEBI" id="CHEBI:57791"/>
    </ligand>
</feature>
<dbReference type="KEGG" id="ips:CfP315_0409"/>
<evidence type="ECO:0000256" key="7">
    <source>
        <dbReference type="ARBA" id="ARBA00023316"/>
    </source>
</evidence>
<evidence type="ECO:0000256" key="3">
    <source>
        <dbReference type="ARBA" id="ARBA00022618"/>
    </source>
</evidence>
<dbReference type="EMBL" id="AP027924">
    <property type="protein sequence ID" value="BED91870.1"/>
    <property type="molecule type" value="Genomic_DNA"/>
</dbReference>
<comment type="PTM">
    <text evidence="8">Carboxylation is probably crucial for Mg(2+) binding and, consequently, for the gamma-phosphate positioning of ATP.</text>
</comment>
<dbReference type="Pfam" id="PF01225">
    <property type="entry name" value="Mur_ligase"/>
    <property type="match status" value="1"/>
</dbReference>
<gene>
    <name evidence="8" type="primary">murE</name>
    <name evidence="13" type="ORF">CfP315_0409</name>
</gene>
<keyword evidence="4 8" id="KW-0133">Cell shape</keyword>
<comment type="pathway">
    <text evidence="1 8 9">Cell wall biogenesis; peptidoglycan biosynthesis.</text>
</comment>
<keyword evidence="5 8" id="KW-0573">Peptidoglycan synthesis</keyword>
<keyword evidence="7 8" id="KW-0961">Cell wall biogenesis/degradation</keyword>
<dbReference type="Proteomes" id="UP001337580">
    <property type="component" value="Chromosome"/>
</dbReference>
<dbReference type="SUPFAM" id="SSF53244">
    <property type="entry name" value="MurD-like peptide ligases, peptide-binding domain"/>
    <property type="match status" value="1"/>
</dbReference>
<dbReference type="Pfam" id="PF08245">
    <property type="entry name" value="Mur_ligase_M"/>
    <property type="match status" value="1"/>
</dbReference>
<dbReference type="GO" id="GO:0008360">
    <property type="term" value="P:regulation of cell shape"/>
    <property type="evidence" value="ECO:0007669"/>
    <property type="project" value="UniProtKB-KW"/>
</dbReference>
<evidence type="ECO:0000259" key="11">
    <source>
        <dbReference type="Pfam" id="PF02875"/>
    </source>
</evidence>
<protein>
    <recommendedName>
        <fullName evidence="8">UDP-N-acetylmuramoyl-L-alanyl-D-glutamate--2,6-diaminopimelate ligase</fullName>
        <ecNumber evidence="8">6.3.2.13</ecNumber>
    </recommendedName>
    <alternativeName>
        <fullName evidence="8">Meso-A2pm-adding enzyme</fullName>
    </alternativeName>
    <alternativeName>
        <fullName evidence="8">Meso-diaminopimelate-adding enzyme</fullName>
    </alternativeName>
    <alternativeName>
        <fullName evidence="8">UDP-MurNAc-L-Ala-D-Glu:meso-diaminopimelate ligase</fullName>
    </alternativeName>
    <alternativeName>
        <fullName evidence="8">UDP-MurNAc-tripeptide synthetase</fullName>
    </alternativeName>
    <alternativeName>
        <fullName evidence="8">UDP-N-acetylmuramyl-tripeptide synthetase</fullName>
    </alternativeName>
</protein>
<dbReference type="InterPro" id="IPR013221">
    <property type="entry name" value="Mur_ligase_cen"/>
</dbReference>
<evidence type="ECO:0000256" key="1">
    <source>
        <dbReference type="ARBA" id="ARBA00004752"/>
    </source>
</evidence>
<dbReference type="GO" id="GO:0008765">
    <property type="term" value="F:UDP-N-acetylmuramoylalanyl-D-glutamate-2,6-diaminopimelate ligase activity"/>
    <property type="evidence" value="ECO:0007669"/>
    <property type="project" value="UniProtKB-UniRule"/>
</dbReference>
<proteinExistence type="inferred from homology"/>
<feature type="domain" description="Mur ligase C-terminal" evidence="11">
    <location>
        <begin position="327"/>
        <end position="453"/>
    </location>
</feature>
<sequence>MYIKKILRNLDIISSNLDLNLDIKNIVRDTRDKNLNGCLFVCIKGVNFDGHDFVDKALEKGALVIIGEKPFDCRNYILVTNSKKALAVVSANFFGNPAERLKIIAITGTKGKTTTAAMINSCLNYNKSGCSAVIGTLGITLIDSIIKTENTTPDSYELHRTFRLLVDKNYKFAVIEASSIGLKQYRLFGISFFISVFTNFSKDHIGNGEHENIEDYFNSKLILFENTENSIINEDEKCFNEIKKKTRSKNTISFGIEKGEIRAKNIKFILNESEICTEFNINKNIYKIGILGKFNVYNFLAAYCVCQKIGLDHEILKKALRGFRVLGRAEVVISENYKIIIDYAHNYDSMKNILSSLLEYKPKRLVTLFGAGGNRSRERRFGMGEISGKLSDLTIITSDNPRTESIENIIEDIEVGIKKTKGKYKIIKDRAKAIEYCMKNARSGDVIVLCGKGHENYQEIENKRYYFNEKEIILSYRARSEQQNQLN</sequence>
<keyword evidence="8" id="KW-0547">Nucleotide-binding</keyword>
<feature type="binding site" evidence="8">
    <location>
        <position position="375"/>
    </location>
    <ligand>
        <name>meso-2,6-diaminopimelate</name>
        <dbReference type="ChEBI" id="CHEBI:57791"/>
    </ligand>
</feature>
<comment type="caution">
    <text evidence="8">Lacks conserved residue(s) required for the propagation of feature annotation.</text>
</comment>
<evidence type="ECO:0000256" key="8">
    <source>
        <dbReference type="HAMAP-Rule" id="MF_00208"/>
    </source>
</evidence>
<comment type="catalytic activity">
    <reaction evidence="8">
        <text>UDP-N-acetyl-alpha-D-muramoyl-L-alanyl-D-glutamate + meso-2,6-diaminopimelate + ATP = UDP-N-acetyl-alpha-D-muramoyl-L-alanyl-gamma-D-glutamyl-meso-2,6-diaminopimelate + ADP + phosphate + H(+)</text>
        <dbReference type="Rhea" id="RHEA:23676"/>
        <dbReference type="ChEBI" id="CHEBI:15378"/>
        <dbReference type="ChEBI" id="CHEBI:30616"/>
        <dbReference type="ChEBI" id="CHEBI:43474"/>
        <dbReference type="ChEBI" id="CHEBI:57791"/>
        <dbReference type="ChEBI" id="CHEBI:83900"/>
        <dbReference type="ChEBI" id="CHEBI:83905"/>
        <dbReference type="ChEBI" id="CHEBI:456216"/>
        <dbReference type="EC" id="6.3.2.13"/>
    </reaction>
</comment>
<dbReference type="InterPro" id="IPR035911">
    <property type="entry name" value="MurE/MurF_N"/>
</dbReference>
<comment type="similarity">
    <text evidence="2 8">Belongs to the MurCDEF family. MurE subfamily.</text>
</comment>
<dbReference type="GO" id="GO:0009252">
    <property type="term" value="P:peptidoglycan biosynthetic process"/>
    <property type="evidence" value="ECO:0007669"/>
    <property type="project" value="UniProtKB-UniRule"/>
</dbReference>
<dbReference type="AlphaFoldDB" id="A0AA48IGW8"/>
<dbReference type="GO" id="GO:0051301">
    <property type="term" value="P:cell division"/>
    <property type="evidence" value="ECO:0007669"/>
    <property type="project" value="UniProtKB-KW"/>
</dbReference>
<feature type="binding site" evidence="8">
    <location>
        <begin position="151"/>
        <end position="152"/>
    </location>
    <ligand>
        <name>UDP-N-acetyl-alpha-D-muramoyl-L-alanyl-D-glutamate</name>
        <dbReference type="ChEBI" id="CHEBI:83900"/>
    </ligand>
</feature>
<evidence type="ECO:0000256" key="4">
    <source>
        <dbReference type="ARBA" id="ARBA00022960"/>
    </source>
</evidence>
<comment type="cofactor">
    <cofactor evidence="8">
        <name>Mg(2+)</name>
        <dbReference type="ChEBI" id="CHEBI:18420"/>
    </cofactor>
</comment>
<dbReference type="PANTHER" id="PTHR23135:SF4">
    <property type="entry name" value="UDP-N-ACETYLMURAMOYL-L-ALANYL-D-GLUTAMATE--2,6-DIAMINOPIMELATE LIGASE MURE HOMOLOG, CHLOROPLASTIC"/>
    <property type="match status" value="1"/>
</dbReference>
<feature type="binding site" evidence="8">
    <location>
        <position position="451"/>
    </location>
    <ligand>
        <name>meso-2,6-diaminopimelate</name>
        <dbReference type="ChEBI" id="CHEBI:57791"/>
    </ligand>
</feature>
<dbReference type="GO" id="GO:0005524">
    <property type="term" value="F:ATP binding"/>
    <property type="evidence" value="ECO:0007669"/>
    <property type="project" value="UniProtKB-UniRule"/>
</dbReference>
<dbReference type="NCBIfam" id="NF001126">
    <property type="entry name" value="PRK00139.1-4"/>
    <property type="match status" value="1"/>
</dbReference>
<keyword evidence="8" id="KW-0460">Magnesium</keyword>
<comment type="function">
    <text evidence="8">Catalyzes the addition of meso-diaminopimelic acid to the nucleotide precursor UDP-N-acetylmuramoyl-L-alanyl-D-glutamate (UMAG) in the biosynthesis of bacterial cell-wall peptidoglycan.</text>
</comment>
<dbReference type="InterPro" id="IPR005761">
    <property type="entry name" value="UDP-N-AcMur-Glu-dNH2Pim_ligase"/>
</dbReference>
<keyword evidence="3 8" id="KW-0132">Cell division</keyword>
<dbReference type="SUPFAM" id="SSF63418">
    <property type="entry name" value="MurE/MurF N-terminal domain"/>
    <property type="match status" value="1"/>
</dbReference>
<dbReference type="Gene3D" id="3.40.1390.10">
    <property type="entry name" value="MurE/MurF, N-terminal domain"/>
    <property type="match status" value="1"/>
</dbReference>
<dbReference type="GO" id="GO:0005737">
    <property type="term" value="C:cytoplasm"/>
    <property type="evidence" value="ECO:0007669"/>
    <property type="project" value="UniProtKB-SubCell"/>
</dbReference>
<name>A0AA48IGW8_9FIRM</name>
<evidence type="ECO:0000256" key="9">
    <source>
        <dbReference type="RuleBase" id="RU004135"/>
    </source>
</evidence>
<feature type="binding site" evidence="8">
    <location>
        <position position="184"/>
    </location>
    <ligand>
        <name>UDP-N-acetyl-alpha-D-muramoyl-L-alanyl-D-glutamate</name>
        <dbReference type="ChEBI" id="CHEBI:83900"/>
    </ligand>
</feature>
<keyword evidence="8" id="KW-0963">Cytoplasm</keyword>
<feature type="binding site" evidence="8">
    <location>
        <position position="30"/>
    </location>
    <ligand>
        <name>UDP-N-acetyl-alpha-D-muramoyl-L-alanyl-D-glutamate</name>
        <dbReference type="ChEBI" id="CHEBI:83900"/>
    </ligand>
</feature>
<evidence type="ECO:0000256" key="2">
    <source>
        <dbReference type="ARBA" id="ARBA00005898"/>
    </source>
</evidence>
<keyword evidence="6 8" id="KW-0131">Cell cycle</keyword>
<keyword evidence="8 13" id="KW-0436">Ligase</keyword>
<organism evidence="13">
    <name type="scientific">Candidatus Improbicoccus pseudotrichonymphae</name>
    <dbReference type="NCBI Taxonomy" id="3033792"/>
    <lineage>
        <taxon>Bacteria</taxon>
        <taxon>Bacillati</taxon>
        <taxon>Bacillota</taxon>
        <taxon>Clostridia</taxon>
        <taxon>Candidatus Improbicoccus</taxon>
    </lineage>
</organism>
<evidence type="ECO:0000259" key="10">
    <source>
        <dbReference type="Pfam" id="PF01225"/>
    </source>
</evidence>
<feature type="binding site" evidence="8">
    <location>
        <begin position="108"/>
        <end position="114"/>
    </location>
    <ligand>
        <name>ATP</name>
        <dbReference type="ChEBI" id="CHEBI:30616"/>
    </ligand>
</feature>
<feature type="binding site" evidence="8">
    <location>
        <position position="150"/>
    </location>
    <ligand>
        <name>UDP-N-acetyl-alpha-D-muramoyl-L-alanyl-D-glutamate</name>
        <dbReference type="ChEBI" id="CHEBI:83900"/>
    </ligand>
</feature>
<evidence type="ECO:0000259" key="12">
    <source>
        <dbReference type="Pfam" id="PF08245"/>
    </source>
</evidence>
<feature type="binding site" evidence="8">
    <location>
        <position position="178"/>
    </location>
    <ligand>
        <name>UDP-N-acetyl-alpha-D-muramoyl-L-alanyl-D-glutamate</name>
        <dbReference type="ChEBI" id="CHEBI:83900"/>
    </ligand>
</feature>
<dbReference type="InterPro" id="IPR036565">
    <property type="entry name" value="Mur-like_cat_sf"/>
</dbReference>
<evidence type="ECO:0000313" key="13">
    <source>
        <dbReference type="EMBL" id="BED91870.1"/>
    </source>
</evidence>
<keyword evidence="8" id="KW-0067">ATP-binding</keyword>
<dbReference type="HAMAP" id="MF_00208">
    <property type="entry name" value="MurE"/>
    <property type="match status" value="1"/>
</dbReference>
<dbReference type="Gene3D" id="3.90.190.20">
    <property type="entry name" value="Mur ligase, C-terminal domain"/>
    <property type="match status" value="1"/>
</dbReference>
<accession>A0AA48IGW8</accession>
<dbReference type="PANTHER" id="PTHR23135">
    <property type="entry name" value="MUR LIGASE FAMILY MEMBER"/>
    <property type="match status" value="1"/>
</dbReference>
<feature type="modified residue" description="N6-carboxylysine" evidence="8">
    <location>
        <position position="220"/>
    </location>
</feature>
<dbReference type="EC" id="6.3.2.13" evidence="8"/>
<comment type="subcellular location">
    <subcellularLocation>
        <location evidence="8 9">Cytoplasm</location>
    </subcellularLocation>
</comment>
<feature type="domain" description="Mur ligase central" evidence="12">
    <location>
        <begin position="106"/>
        <end position="305"/>
    </location>
</feature>
<dbReference type="NCBIfam" id="TIGR01085">
    <property type="entry name" value="murE"/>
    <property type="match status" value="1"/>
</dbReference>
<feature type="binding site" evidence="8">
    <location>
        <begin position="399"/>
        <end position="402"/>
    </location>
    <ligand>
        <name>meso-2,6-diaminopimelate</name>
        <dbReference type="ChEBI" id="CHEBI:57791"/>
    </ligand>
</feature>
<dbReference type="InterPro" id="IPR004101">
    <property type="entry name" value="Mur_ligase_C"/>
</dbReference>
<feature type="binding site" evidence="8">
    <location>
        <position position="186"/>
    </location>
    <ligand>
        <name>UDP-N-acetyl-alpha-D-muramoyl-L-alanyl-D-glutamate</name>
        <dbReference type="ChEBI" id="CHEBI:83900"/>
    </ligand>
</feature>
<dbReference type="Gene3D" id="3.40.1190.10">
    <property type="entry name" value="Mur-like, catalytic domain"/>
    <property type="match status" value="1"/>
</dbReference>
<evidence type="ECO:0000256" key="6">
    <source>
        <dbReference type="ARBA" id="ARBA00023306"/>
    </source>
</evidence>
<dbReference type="GO" id="GO:0000287">
    <property type="term" value="F:magnesium ion binding"/>
    <property type="evidence" value="ECO:0007669"/>
    <property type="project" value="UniProtKB-UniRule"/>
</dbReference>
<dbReference type="InterPro" id="IPR000713">
    <property type="entry name" value="Mur_ligase_N"/>
</dbReference>
<evidence type="ECO:0000256" key="5">
    <source>
        <dbReference type="ARBA" id="ARBA00022984"/>
    </source>
</evidence>
<dbReference type="SUPFAM" id="SSF53623">
    <property type="entry name" value="MurD-like peptide ligases, catalytic domain"/>
    <property type="match status" value="1"/>
</dbReference>
<reference evidence="13" key="1">
    <citation type="journal article" date="2023" name="ISME J.">
        <title>Emergence of putative energy parasites within Clostridia revealed by genome analysis of a novel endosymbiotic clade.</title>
        <authorList>
            <person name="Takahashi K."/>
            <person name="Kuwahara H."/>
            <person name="Horikawa Y."/>
            <person name="Izawa K."/>
            <person name="Kato D."/>
            <person name="Inagaki T."/>
            <person name="Yuki M."/>
            <person name="Ohkuma M."/>
            <person name="Hongoh Y."/>
        </authorList>
    </citation>
    <scope>NUCLEOTIDE SEQUENCE</scope>
    <source>
        <strain evidence="13">CfP3-15</strain>
    </source>
</reference>
<dbReference type="InterPro" id="IPR036615">
    <property type="entry name" value="Mur_ligase_C_dom_sf"/>
</dbReference>
<feature type="domain" description="Mur ligase N-terminal catalytic" evidence="10">
    <location>
        <begin position="37"/>
        <end position="79"/>
    </location>
</feature>
<dbReference type="Pfam" id="PF02875">
    <property type="entry name" value="Mur_ligase_C"/>
    <property type="match status" value="1"/>
</dbReference>
<dbReference type="GO" id="GO:0071555">
    <property type="term" value="P:cell wall organization"/>
    <property type="evidence" value="ECO:0007669"/>
    <property type="project" value="UniProtKB-KW"/>
</dbReference>
<feature type="short sequence motif" description="Meso-diaminopimelate recognition motif" evidence="8">
    <location>
        <begin position="399"/>
        <end position="402"/>
    </location>
</feature>